<dbReference type="PANTHER" id="PTHR38095">
    <property type="entry name" value="ANAEROBIC DIMETHYL SULFOXIDE REDUCTASE CHAIN YNFH"/>
    <property type="match status" value="1"/>
</dbReference>
<keyword evidence="3" id="KW-1185">Reference proteome</keyword>
<evidence type="ECO:0000313" key="2">
    <source>
        <dbReference type="EMBL" id="SOH95169.1"/>
    </source>
</evidence>
<dbReference type="AlphaFoldDB" id="A0A2C9CXJ9"/>
<feature type="transmembrane region" description="Helical" evidence="1">
    <location>
        <begin position="232"/>
        <end position="249"/>
    </location>
</feature>
<dbReference type="Pfam" id="PF04976">
    <property type="entry name" value="DmsC"/>
    <property type="match status" value="1"/>
</dbReference>
<feature type="transmembrane region" description="Helical" evidence="1">
    <location>
        <begin position="7"/>
        <end position="28"/>
    </location>
</feature>
<dbReference type="EMBL" id="OCTN01000008">
    <property type="protein sequence ID" value="SOH95169.1"/>
    <property type="molecule type" value="Genomic_DNA"/>
</dbReference>
<name>A0A2C9CXJ9_9RHOB</name>
<dbReference type="GO" id="GO:0005886">
    <property type="term" value="C:plasma membrane"/>
    <property type="evidence" value="ECO:0007669"/>
    <property type="project" value="TreeGrafter"/>
</dbReference>
<organism evidence="2 3">
    <name type="scientific">Pontivivens marinum</name>
    <dbReference type="NCBI Taxonomy" id="1690039"/>
    <lineage>
        <taxon>Bacteria</taxon>
        <taxon>Pseudomonadati</taxon>
        <taxon>Pseudomonadota</taxon>
        <taxon>Alphaproteobacteria</taxon>
        <taxon>Rhodobacterales</taxon>
        <taxon>Paracoccaceae</taxon>
        <taxon>Pontivivens</taxon>
    </lineage>
</organism>
<dbReference type="Proteomes" id="UP000220034">
    <property type="component" value="Unassembled WGS sequence"/>
</dbReference>
<dbReference type="OrthoDB" id="5520897at2"/>
<dbReference type="RefSeq" id="WP_097931430.1">
    <property type="nucleotide sequence ID" value="NZ_OCTN01000008.1"/>
</dbReference>
<sequence>MHPAPSVIIFSVLSGLGFGLLAWLTLGLPDVSGWVLFTFFAIGYALAVGGLISSTFHLGNPQRALLAFTQWRSSWLSREAWLSVLSLVTTGLYALAAIFFDTYFVPLGWIASLLSLATVFSTSMIYAQMKTVPRWKHWTTNALFLLLSAGGGALLAAQTTAAWILLAAALAVQILNWSKGDTAFARSGSTTETATGLGAIGKVRLFEAPHSGGNYLLDEMVYRIGRKHRNRLRAITVICMAAPIVLLIVSPLGHLAALVAVVVHLTGVFASRWLFFAEAEHVVGLYYGKAP</sequence>
<feature type="transmembrane region" description="Helical" evidence="1">
    <location>
        <begin position="255"/>
        <end position="275"/>
    </location>
</feature>
<keyword evidence="1" id="KW-0472">Membrane</keyword>
<dbReference type="GO" id="GO:0009389">
    <property type="term" value="F:dimethyl sulfoxide reductase activity"/>
    <property type="evidence" value="ECO:0007669"/>
    <property type="project" value="TreeGrafter"/>
</dbReference>
<reference evidence="3" key="1">
    <citation type="submission" date="2017-09" db="EMBL/GenBank/DDBJ databases">
        <authorList>
            <person name="Varghese N."/>
            <person name="Submissions S."/>
        </authorList>
    </citation>
    <scope>NUCLEOTIDE SEQUENCE [LARGE SCALE GENOMIC DNA]</scope>
    <source>
        <strain evidence="3">C7</strain>
    </source>
</reference>
<dbReference type="PANTHER" id="PTHR38095:SF1">
    <property type="entry name" value="ANAEROBIC DIMETHYL SULFOXIDE REDUCTASE CHAIN YNFH"/>
    <property type="match status" value="1"/>
</dbReference>
<feature type="transmembrane region" description="Helical" evidence="1">
    <location>
        <begin position="34"/>
        <end position="59"/>
    </location>
</feature>
<gene>
    <name evidence="2" type="ORF">SAMN06273572_10841</name>
</gene>
<dbReference type="InterPro" id="IPR007059">
    <property type="entry name" value="DmsC"/>
</dbReference>
<protein>
    <submittedName>
        <fullName evidence="2">DMSO reductase anchor subunit</fullName>
    </submittedName>
</protein>
<accession>A0A2C9CXJ9</accession>
<feature type="transmembrane region" description="Helical" evidence="1">
    <location>
        <begin position="161"/>
        <end position="178"/>
    </location>
</feature>
<evidence type="ECO:0000256" key="1">
    <source>
        <dbReference type="SAM" id="Phobius"/>
    </source>
</evidence>
<proteinExistence type="predicted"/>
<feature type="transmembrane region" description="Helical" evidence="1">
    <location>
        <begin position="138"/>
        <end position="155"/>
    </location>
</feature>
<evidence type="ECO:0000313" key="3">
    <source>
        <dbReference type="Proteomes" id="UP000220034"/>
    </source>
</evidence>
<keyword evidence="1" id="KW-0812">Transmembrane</keyword>
<keyword evidence="1" id="KW-1133">Transmembrane helix</keyword>
<feature type="transmembrane region" description="Helical" evidence="1">
    <location>
        <begin position="80"/>
        <end position="100"/>
    </location>
</feature>
<dbReference type="GO" id="GO:0019645">
    <property type="term" value="P:anaerobic electron transport chain"/>
    <property type="evidence" value="ECO:0007669"/>
    <property type="project" value="InterPro"/>
</dbReference>
<feature type="transmembrane region" description="Helical" evidence="1">
    <location>
        <begin position="106"/>
        <end position="126"/>
    </location>
</feature>
<dbReference type="GO" id="GO:0009390">
    <property type="term" value="C:dimethyl sulfoxide reductase complex"/>
    <property type="evidence" value="ECO:0007669"/>
    <property type="project" value="TreeGrafter"/>
</dbReference>